<sequence length="414" mass="41622">MAQQQGSPQGNSHRRTAGKRRKVAVAVSAAVATAAVGTALALPATAAPPQGTVIGAQSDKAVAGSYIVTMNKSALSASSESGKDVVEEHGGTVKDTFTRVLDGYAVAMSGQEARELAADPAVDEVYANKKFTITGEQSNPPNWGLDRVDQTDLPLDDTYTYPDGGGEGVTAYVIDTGVRVSHQDFGGRAVDGYDAVEDDDVAQDGNGHGTHVASTIAGEAHGVAKKAKIVGVRVLDDQGSGTTAQVVAGIDWVAQNASGPSVANMSLGGPEDPVLDEAVQKAIDAGISFAVAAGNDSSDAGSSSPARVPDAITVGATDDTDAQASFSNYGSVLDIYAPGVDITAAWNTGDDATNTISGTSMATPHVAGVAALYLETNTGATPADVSTALTDAAVPDVVGNPGSGSPNLLLNVVK</sequence>
<dbReference type="PROSITE" id="PS00137">
    <property type="entry name" value="SUBTILASE_HIS"/>
    <property type="match status" value="1"/>
</dbReference>
<dbReference type="RefSeq" id="WP_311673371.1">
    <property type="nucleotide sequence ID" value="NZ_JAVREQ010000009.1"/>
</dbReference>
<dbReference type="Gene3D" id="3.30.70.80">
    <property type="entry name" value="Peptidase S8 propeptide/proteinase inhibitor I9"/>
    <property type="match status" value="1"/>
</dbReference>
<dbReference type="InterPro" id="IPR037045">
    <property type="entry name" value="S8pro/Inhibitor_I9_sf"/>
</dbReference>
<dbReference type="Proteomes" id="UP001183414">
    <property type="component" value="Unassembled WGS sequence"/>
</dbReference>
<dbReference type="InterPro" id="IPR050131">
    <property type="entry name" value="Peptidase_S8_subtilisin-like"/>
</dbReference>
<accession>A0ABU2NRG5</accession>
<dbReference type="InterPro" id="IPR034193">
    <property type="entry name" value="PCSK9_ProteinaseK-like"/>
</dbReference>
<feature type="signal peptide" evidence="8">
    <location>
        <begin position="1"/>
        <end position="46"/>
    </location>
</feature>
<evidence type="ECO:0000313" key="12">
    <source>
        <dbReference type="Proteomes" id="UP001183414"/>
    </source>
</evidence>
<feature type="active site" description="Charge relay system" evidence="5">
    <location>
        <position position="360"/>
    </location>
</feature>
<evidence type="ECO:0000256" key="3">
    <source>
        <dbReference type="ARBA" id="ARBA00022801"/>
    </source>
</evidence>
<feature type="active site" description="Charge relay system" evidence="5">
    <location>
        <position position="175"/>
    </location>
</feature>
<proteinExistence type="inferred from homology"/>
<reference evidence="12" key="1">
    <citation type="submission" date="2023-07" db="EMBL/GenBank/DDBJ databases">
        <title>30 novel species of actinomycetes from the DSMZ collection.</title>
        <authorList>
            <person name="Nouioui I."/>
        </authorList>
    </citation>
    <scope>NUCLEOTIDE SEQUENCE [LARGE SCALE GENOMIC DNA]</scope>
    <source>
        <strain evidence="12">DSM 42041</strain>
    </source>
</reference>
<keyword evidence="8" id="KW-0732">Signal</keyword>
<keyword evidence="12" id="KW-1185">Reference proteome</keyword>
<dbReference type="PROSITE" id="PS51892">
    <property type="entry name" value="SUBTILASE"/>
    <property type="match status" value="1"/>
</dbReference>
<evidence type="ECO:0000259" key="9">
    <source>
        <dbReference type="Pfam" id="PF00082"/>
    </source>
</evidence>
<feature type="domain" description="Peptidase S8/S53" evidence="9">
    <location>
        <begin position="166"/>
        <end position="393"/>
    </location>
</feature>
<feature type="active site" description="Charge relay system" evidence="5">
    <location>
        <position position="208"/>
    </location>
</feature>
<dbReference type="SUPFAM" id="SSF54897">
    <property type="entry name" value="Protease propeptides/inhibitors"/>
    <property type="match status" value="1"/>
</dbReference>
<feature type="compositionally biased region" description="Polar residues" evidence="7">
    <location>
        <begin position="1"/>
        <end position="11"/>
    </location>
</feature>
<dbReference type="InterPro" id="IPR036852">
    <property type="entry name" value="Peptidase_S8/S53_dom_sf"/>
</dbReference>
<keyword evidence="2 5" id="KW-0645">Protease</keyword>
<dbReference type="CDD" id="cd04077">
    <property type="entry name" value="Peptidases_S8_PCSK9_ProteinaseK_like"/>
    <property type="match status" value="1"/>
</dbReference>
<evidence type="ECO:0000256" key="1">
    <source>
        <dbReference type="ARBA" id="ARBA00011073"/>
    </source>
</evidence>
<dbReference type="InterPro" id="IPR010259">
    <property type="entry name" value="S8pro/Inhibitor_I9"/>
</dbReference>
<gene>
    <name evidence="11" type="ORF">RM572_12415</name>
</gene>
<protein>
    <submittedName>
        <fullName evidence="11">S8 family serine peptidase</fullName>
    </submittedName>
</protein>
<dbReference type="PANTHER" id="PTHR43806">
    <property type="entry name" value="PEPTIDASE S8"/>
    <property type="match status" value="1"/>
</dbReference>
<organism evidence="11 12">
    <name type="scientific">Streptomyces hazeniae</name>
    <dbReference type="NCBI Taxonomy" id="3075538"/>
    <lineage>
        <taxon>Bacteria</taxon>
        <taxon>Bacillati</taxon>
        <taxon>Actinomycetota</taxon>
        <taxon>Actinomycetes</taxon>
        <taxon>Kitasatosporales</taxon>
        <taxon>Streptomycetaceae</taxon>
        <taxon>Streptomyces</taxon>
    </lineage>
</organism>
<feature type="chain" id="PRO_5045803746" evidence="8">
    <location>
        <begin position="47"/>
        <end position="414"/>
    </location>
</feature>
<feature type="domain" description="Inhibitor I9" evidence="10">
    <location>
        <begin position="65"/>
        <end position="131"/>
    </location>
</feature>
<keyword evidence="3 5" id="KW-0378">Hydrolase</keyword>
<dbReference type="PRINTS" id="PR00723">
    <property type="entry name" value="SUBTILISIN"/>
</dbReference>
<feature type="region of interest" description="Disordered" evidence="7">
    <location>
        <begin position="1"/>
        <end position="21"/>
    </location>
</feature>
<dbReference type="Gene3D" id="3.40.50.200">
    <property type="entry name" value="Peptidase S8/S53 domain"/>
    <property type="match status" value="1"/>
</dbReference>
<dbReference type="InterPro" id="IPR015500">
    <property type="entry name" value="Peptidase_S8_subtilisin-rel"/>
</dbReference>
<evidence type="ECO:0000256" key="8">
    <source>
        <dbReference type="SAM" id="SignalP"/>
    </source>
</evidence>
<evidence type="ECO:0000256" key="6">
    <source>
        <dbReference type="RuleBase" id="RU003355"/>
    </source>
</evidence>
<dbReference type="PANTHER" id="PTHR43806:SF11">
    <property type="entry name" value="CEREVISIN-RELATED"/>
    <property type="match status" value="1"/>
</dbReference>
<comment type="similarity">
    <text evidence="1 5 6">Belongs to the peptidase S8 family.</text>
</comment>
<evidence type="ECO:0000259" key="10">
    <source>
        <dbReference type="Pfam" id="PF05922"/>
    </source>
</evidence>
<evidence type="ECO:0000256" key="4">
    <source>
        <dbReference type="ARBA" id="ARBA00022825"/>
    </source>
</evidence>
<dbReference type="EMBL" id="JAVREQ010000009">
    <property type="protein sequence ID" value="MDT0379569.1"/>
    <property type="molecule type" value="Genomic_DNA"/>
</dbReference>
<dbReference type="InterPro" id="IPR023828">
    <property type="entry name" value="Peptidase_S8_Ser-AS"/>
</dbReference>
<evidence type="ECO:0000313" key="11">
    <source>
        <dbReference type="EMBL" id="MDT0379569.1"/>
    </source>
</evidence>
<keyword evidence="4 5" id="KW-0720">Serine protease</keyword>
<dbReference type="InterPro" id="IPR023827">
    <property type="entry name" value="Peptidase_S8_Asp-AS"/>
</dbReference>
<name>A0ABU2NRG5_9ACTN</name>
<comment type="caution">
    <text evidence="11">The sequence shown here is derived from an EMBL/GenBank/DDBJ whole genome shotgun (WGS) entry which is preliminary data.</text>
</comment>
<dbReference type="PROSITE" id="PS00136">
    <property type="entry name" value="SUBTILASE_ASP"/>
    <property type="match status" value="1"/>
</dbReference>
<feature type="compositionally biased region" description="Basic residues" evidence="7">
    <location>
        <begin position="12"/>
        <end position="21"/>
    </location>
</feature>
<evidence type="ECO:0000256" key="2">
    <source>
        <dbReference type="ARBA" id="ARBA00022670"/>
    </source>
</evidence>
<evidence type="ECO:0000256" key="5">
    <source>
        <dbReference type="PROSITE-ProRule" id="PRU01240"/>
    </source>
</evidence>
<dbReference type="SUPFAM" id="SSF52743">
    <property type="entry name" value="Subtilisin-like"/>
    <property type="match status" value="1"/>
</dbReference>
<dbReference type="Pfam" id="PF00082">
    <property type="entry name" value="Peptidase_S8"/>
    <property type="match status" value="1"/>
</dbReference>
<dbReference type="InterPro" id="IPR022398">
    <property type="entry name" value="Peptidase_S8_His-AS"/>
</dbReference>
<dbReference type="InterPro" id="IPR000209">
    <property type="entry name" value="Peptidase_S8/S53_dom"/>
</dbReference>
<evidence type="ECO:0000256" key="7">
    <source>
        <dbReference type="SAM" id="MobiDB-lite"/>
    </source>
</evidence>
<dbReference type="PROSITE" id="PS00138">
    <property type="entry name" value="SUBTILASE_SER"/>
    <property type="match status" value="1"/>
</dbReference>
<dbReference type="Pfam" id="PF05922">
    <property type="entry name" value="Inhibitor_I9"/>
    <property type="match status" value="1"/>
</dbReference>